<keyword evidence="4 7" id="KW-1133">Transmembrane helix</keyword>
<evidence type="ECO:0000313" key="10">
    <source>
        <dbReference type="EMBL" id="CAA9513437.1"/>
    </source>
</evidence>
<evidence type="ECO:0000256" key="4">
    <source>
        <dbReference type="ARBA" id="ARBA00022989"/>
    </source>
</evidence>
<dbReference type="Pfam" id="PF12704">
    <property type="entry name" value="MacB_PCD"/>
    <property type="match status" value="1"/>
</dbReference>
<feature type="transmembrane region" description="Helical" evidence="7">
    <location>
        <begin position="331"/>
        <end position="351"/>
    </location>
</feature>
<feature type="transmembrane region" description="Helical" evidence="7">
    <location>
        <begin position="242"/>
        <end position="265"/>
    </location>
</feature>
<dbReference type="GO" id="GO:0022857">
    <property type="term" value="F:transmembrane transporter activity"/>
    <property type="evidence" value="ECO:0007669"/>
    <property type="project" value="TreeGrafter"/>
</dbReference>
<dbReference type="InterPro" id="IPR050250">
    <property type="entry name" value="Macrolide_Exporter_MacB"/>
</dbReference>
<keyword evidence="3 7" id="KW-0812">Transmembrane</keyword>
<dbReference type="InterPro" id="IPR003838">
    <property type="entry name" value="ABC3_permease_C"/>
</dbReference>
<dbReference type="InterPro" id="IPR025857">
    <property type="entry name" value="MacB_PCD"/>
</dbReference>
<dbReference type="PANTHER" id="PTHR30572">
    <property type="entry name" value="MEMBRANE COMPONENT OF TRANSPORTER-RELATED"/>
    <property type="match status" value="1"/>
</dbReference>
<feature type="non-terminal residue" evidence="10">
    <location>
        <position position="1"/>
    </location>
</feature>
<evidence type="ECO:0000256" key="5">
    <source>
        <dbReference type="ARBA" id="ARBA00023136"/>
    </source>
</evidence>
<evidence type="ECO:0000256" key="1">
    <source>
        <dbReference type="ARBA" id="ARBA00004651"/>
    </source>
</evidence>
<dbReference type="EMBL" id="CADCVX010000332">
    <property type="protein sequence ID" value="CAA9513437.1"/>
    <property type="molecule type" value="Genomic_DNA"/>
</dbReference>
<evidence type="ECO:0000256" key="7">
    <source>
        <dbReference type="SAM" id="Phobius"/>
    </source>
</evidence>
<dbReference type="AlphaFoldDB" id="A0A6J4T4T5"/>
<comment type="similarity">
    <text evidence="6">Belongs to the ABC-4 integral membrane protein family.</text>
</comment>
<evidence type="ECO:0000259" key="9">
    <source>
        <dbReference type="Pfam" id="PF12704"/>
    </source>
</evidence>
<dbReference type="PANTHER" id="PTHR30572:SF4">
    <property type="entry name" value="ABC TRANSPORTER PERMEASE YTRF"/>
    <property type="match status" value="1"/>
</dbReference>
<evidence type="ECO:0000259" key="8">
    <source>
        <dbReference type="Pfam" id="PF02687"/>
    </source>
</evidence>
<evidence type="ECO:0000256" key="3">
    <source>
        <dbReference type="ARBA" id="ARBA00022692"/>
    </source>
</evidence>
<evidence type="ECO:0000256" key="2">
    <source>
        <dbReference type="ARBA" id="ARBA00022475"/>
    </source>
</evidence>
<feature type="domain" description="MacB-like periplasmic core" evidence="9">
    <location>
        <begin position="22"/>
        <end position="209"/>
    </location>
</feature>
<dbReference type="Pfam" id="PF02687">
    <property type="entry name" value="FtsX"/>
    <property type="match status" value="1"/>
</dbReference>
<evidence type="ECO:0000256" key="6">
    <source>
        <dbReference type="ARBA" id="ARBA00038076"/>
    </source>
</evidence>
<sequence length="365" mass="40293">RSRLIQIDGIHSPELQQKHQTLVQEIARIPGVEAASGTSIVPASRQTLYTNVQVPGKSTPEKIGWYSVEPGFIETMRVPLLAGRSLSKQFAKDAARIDYSSLADQAALTRVQQSIAARGLNILLNQDAAQRLGFRDPALAVGKQISLPLFGEEAPIVPATIVGVTANSRFRPLREPIEPTIYYDVGQYRRMIVRYDDADPKEVMAGVEKVWRRLAPETPLRADFTDQKMADLYEADGRRGQIFAGFALLAVAIACLGLFGLAAFTAERRTKEIGLRKVFGARIRDIVRLLAWQFSKPVIVANLIAWPVAWWVMRDWLNTFDARIPLGPTPFVLAGLIALAIAIGTIAGHAIKVARANPIHALRYE</sequence>
<accession>A0A6J4T4T5</accession>
<feature type="transmembrane region" description="Helical" evidence="7">
    <location>
        <begin position="286"/>
        <end position="311"/>
    </location>
</feature>
<reference evidence="10" key="1">
    <citation type="submission" date="2020-02" db="EMBL/GenBank/DDBJ databases">
        <authorList>
            <person name="Meier V. D."/>
        </authorList>
    </citation>
    <scope>NUCLEOTIDE SEQUENCE</scope>
    <source>
        <strain evidence="10">AVDCRST_MAG91</strain>
    </source>
</reference>
<gene>
    <name evidence="10" type="ORF">AVDCRST_MAG91-1764</name>
</gene>
<name>A0A6J4T4T5_9SPHN</name>
<keyword evidence="2" id="KW-1003">Cell membrane</keyword>
<feature type="domain" description="ABC3 transporter permease C-terminal" evidence="8">
    <location>
        <begin position="246"/>
        <end position="358"/>
    </location>
</feature>
<evidence type="ECO:0008006" key="11">
    <source>
        <dbReference type="Google" id="ProtNLM"/>
    </source>
</evidence>
<organism evidence="10">
    <name type="scientific">uncultured Sphingomonadaceae bacterium</name>
    <dbReference type="NCBI Taxonomy" id="169976"/>
    <lineage>
        <taxon>Bacteria</taxon>
        <taxon>Pseudomonadati</taxon>
        <taxon>Pseudomonadota</taxon>
        <taxon>Alphaproteobacteria</taxon>
        <taxon>Sphingomonadales</taxon>
        <taxon>Sphingomonadaceae</taxon>
        <taxon>environmental samples</taxon>
    </lineage>
</organism>
<keyword evidence="5 7" id="KW-0472">Membrane</keyword>
<dbReference type="GO" id="GO:0005886">
    <property type="term" value="C:plasma membrane"/>
    <property type="evidence" value="ECO:0007669"/>
    <property type="project" value="UniProtKB-SubCell"/>
</dbReference>
<protein>
    <recommendedName>
        <fullName evidence="11">FtsX-like permease family protein</fullName>
    </recommendedName>
</protein>
<comment type="subcellular location">
    <subcellularLocation>
        <location evidence="1">Cell membrane</location>
        <topology evidence="1">Multi-pass membrane protein</topology>
    </subcellularLocation>
</comment>
<proteinExistence type="inferred from homology"/>